<dbReference type="SUPFAM" id="SSF48208">
    <property type="entry name" value="Six-hairpin glycosidases"/>
    <property type="match status" value="1"/>
</dbReference>
<dbReference type="InterPro" id="IPR008930">
    <property type="entry name" value="Terpenoid_cyclase/PrenylTrfase"/>
</dbReference>
<organism evidence="1 2">
    <name type="scientific">Plesiocystis pacifica SIR-1</name>
    <dbReference type="NCBI Taxonomy" id="391625"/>
    <lineage>
        <taxon>Bacteria</taxon>
        <taxon>Pseudomonadati</taxon>
        <taxon>Myxococcota</taxon>
        <taxon>Polyangia</taxon>
        <taxon>Nannocystales</taxon>
        <taxon>Nannocystaceae</taxon>
        <taxon>Plesiocystis</taxon>
    </lineage>
</organism>
<dbReference type="AlphaFoldDB" id="A6GHZ2"/>
<dbReference type="RefSeq" id="WP_006976328.1">
    <property type="nucleotide sequence ID" value="NZ_ABCS01000127.1"/>
</dbReference>
<gene>
    <name evidence="1" type="ORF">PPSIR1_06411</name>
</gene>
<protein>
    <submittedName>
        <fullName evidence="1">Uncharacterized protein</fullName>
    </submittedName>
</protein>
<dbReference type="SUPFAM" id="SSF48239">
    <property type="entry name" value="Terpenoid cyclases/Protein prenyltransferases"/>
    <property type="match status" value="1"/>
</dbReference>
<dbReference type="InterPro" id="IPR008928">
    <property type="entry name" value="6-hairpin_glycosidase_sf"/>
</dbReference>
<dbReference type="GO" id="GO:0005975">
    <property type="term" value="P:carbohydrate metabolic process"/>
    <property type="evidence" value="ECO:0007669"/>
    <property type="project" value="InterPro"/>
</dbReference>
<dbReference type="Gene3D" id="1.50.10.20">
    <property type="match status" value="1"/>
</dbReference>
<evidence type="ECO:0000313" key="2">
    <source>
        <dbReference type="Proteomes" id="UP000005801"/>
    </source>
</evidence>
<keyword evidence="2" id="KW-1185">Reference proteome</keyword>
<dbReference type="eggNOG" id="ENOG50336MI">
    <property type="taxonomic scope" value="Bacteria"/>
</dbReference>
<dbReference type="EMBL" id="ABCS01000127">
    <property type="protein sequence ID" value="EDM74499.1"/>
    <property type="molecule type" value="Genomic_DNA"/>
</dbReference>
<evidence type="ECO:0000313" key="1">
    <source>
        <dbReference type="EMBL" id="EDM74499.1"/>
    </source>
</evidence>
<accession>A6GHZ2</accession>
<sequence>MVDATLQSFRATSDATVEWLLASSREDGSLSEANDEPRSYAKAPLLLLLAGHGRRCQRMLDHLAGRHQRPDGSFVAGVVEEDPSVDGWLVIGSQRAGRFDLARVGWAHLRRYAHPGLGGFCRAGHHSGDGDNIVDLATTAQLGLAALYCGELPLALAAGHCLRLFWERQADRSRLRLQMDDAGDLLETWNAREIQNQVIDPEKPDQNWAALGYAIAFLVQLGRATGNASHLSTAHLRTARSFASFVLEGDRFERVLASHTAHGLGWGLALLARVTGESDYREFAWRIAGVLRERQESDGTWLPDADPRSRFEQSIEAALWLREIAQLG</sequence>
<comment type="caution">
    <text evidence="1">The sequence shown here is derived from an EMBL/GenBank/DDBJ whole genome shotgun (WGS) entry which is preliminary data.</text>
</comment>
<dbReference type="Proteomes" id="UP000005801">
    <property type="component" value="Unassembled WGS sequence"/>
</dbReference>
<dbReference type="OrthoDB" id="581309at2"/>
<reference evidence="1 2" key="1">
    <citation type="submission" date="2007-06" db="EMBL/GenBank/DDBJ databases">
        <authorList>
            <person name="Shimkets L."/>
            <person name="Ferriera S."/>
            <person name="Johnson J."/>
            <person name="Kravitz S."/>
            <person name="Beeson K."/>
            <person name="Sutton G."/>
            <person name="Rogers Y.-H."/>
            <person name="Friedman R."/>
            <person name="Frazier M."/>
            <person name="Venter J.C."/>
        </authorList>
    </citation>
    <scope>NUCLEOTIDE SEQUENCE [LARGE SCALE GENOMIC DNA]</scope>
    <source>
        <strain evidence="1 2">SIR-1</strain>
    </source>
</reference>
<proteinExistence type="predicted"/>
<name>A6GHZ2_9BACT</name>